<evidence type="ECO:0000313" key="2">
    <source>
        <dbReference type="Proteomes" id="UP000317316"/>
    </source>
</evidence>
<sequence>MKVDHHLGLVRLDAHYWRLKEDAKGLNANVCLLRIIDGTNINLPNNTANWTAISKDSCRSSYMSELSSLRPIVSFRKR</sequence>
<dbReference type="Proteomes" id="UP000317316">
    <property type="component" value="Unassembled WGS sequence"/>
</dbReference>
<dbReference type="AlphaFoldDB" id="A0A544SWL3"/>
<comment type="caution">
    <text evidence="1">The sequence shown here is derived from an EMBL/GenBank/DDBJ whole genome shotgun (WGS) entry which is preliminary data.</text>
</comment>
<dbReference type="EMBL" id="VDGH01000013">
    <property type="protein sequence ID" value="TQR09577.1"/>
    <property type="molecule type" value="Genomic_DNA"/>
</dbReference>
<evidence type="ECO:0000313" key="1">
    <source>
        <dbReference type="EMBL" id="TQR09577.1"/>
    </source>
</evidence>
<dbReference type="RefSeq" id="WP_170206587.1">
    <property type="nucleotide sequence ID" value="NZ_BMIE01000002.1"/>
</dbReference>
<accession>A0A544SWL3</accession>
<organism evidence="1 2">
    <name type="scientific">Psychrobacillus lasiicapitis</name>
    <dbReference type="NCBI Taxonomy" id="1636719"/>
    <lineage>
        <taxon>Bacteria</taxon>
        <taxon>Bacillati</taxon>
        <taxon>Bacillota</taxon>
        <taxon>Bacilli</taxon>
        <taxon>Bacillales</taxon>
        <taxon>Bacillaceae</taxon>
        <taxon>Psychrobacillus</taxon>
    </lineage>
</organism>
<name>A0A544SWL3_9BACI</name>
<keyword evidence="2" id="KW-1185">Reference proteome</keyword>
<gene>
    <name evidence="1" type="ORF">FG382_19545</name>
</gene>
<reference evidence="1 2" key="1">
    <citation type="submission" date="2019-05" db="EMBL/GenBank/DDBJ databases">
        <title>Psychrobacillus vulpis sp. nov., a new species isolated from feces of a red fox that inhabits in The Tablas de Daimiel Natural Park, Albacete, Spain.</title>
        <authorList>
            <person name="Rodriguez M."/>
            <person name="Reina J.C."/>
            <person name="Bejar V."/>
            <person name="Llamas I."/>
        </authorList>
    </citation>
    <scope>NUCLEOTIDE SEQUENCE [LARGE SCALE GENOMIC DNA]</scope>
    <source>
        <strain evidence="1 2">NEAU-3TGS17</strain>
    </source>
</reference>
<proteinExistence type="predicted"/>
<protein>
    <submittedName>
        <fullName evidence="1">Uncharacterized protein</fullName>
    </submittedName>
</protein>